<evidence type="ECO:0000256" key="3">
    <source>
        <dbReference type="ARBA" id="ARBA00022475"/>
    </source>
</evidence>
<dbReference type="Pfam" id="PF00528">
    <property type="entry name" value="BPD_transp_1"/>
    <property type="match status" value="1"/>
</dbReference>
<feature type="transmembrane region" description="Helical" evidence="7">
    <location>
        <begin position="126"/>
        <end position="146"/>
    </location>
</feature>
<keyword evidence="10" id="KW-1185">Reference proteome</keyword>
<evidence type="ECO:0000256" key="5">
    <source>
        <dbReference type="ARBA" id="ARBA00022989"/>
    </source>
</evidence>
<keyword evidence="3" id="KW-1003">Cell membrane</keyword>
<dbReference type="CDD" id="cd06261">
    <property type="entry name" value="TM_PBP2"/>
    <property type="match status" value="1"/>
</dbReference>
<comment type="subcellular location">
    <subcellularLocation>
        <location evidence="1 7">Cell membrane</location>
        <topology evidence="1 7">Multi-pass membrane protein</topology>
    </subcellularLocation>
</comment>
<comment type="similarity">
    <text evidence="7">Belongs to the binding-protein-dependent transport system permease family.</text>
</comment>
<dbReference type="InterPro" id="IPR000515">
    <property type="entry name" value="MetI-like"/>
</dbReference>
<dbReference type="RefSeq" id="WP_307286351.1">
    <property type="nucleotide sequence ID" value="NZ_JAUSVX010000033.1"/>
</dbReference>
<reference evidence="9 10" key="1">
    <citation type="submission" date="2023-07" db="EMBL/GenBank/DDBJ databases">
        <title>Genomic Encyclopedia of Type Strains, Phase IV (KMG-IV): sequencing the most valuable type-strain genomes for metagenomic binning, comparative biology and taxonomic classification.</title>
        <authorList>
            <person name="Goeker M."/>
        </authorList>
    </citation>
    <scope>NUCLEOTIDE SEQUENCE [LARGE SCALE GENOMIC DNA]</scope>
    <source>
        <strain evidence="9 10">DSM 19619</strain>
    </source>
</reference>
<feature type="transmembrane region" description="Helical" evidence="7">
    <location>
        <begin position="25"/>
        <end position="50"/>
    </location>
</feature>
<dbReference type="EMBL" id="JAUSVX010000033">
    <property type="protein sequence ID" value="MDQ0475306.1"/>
    <property type="molecule type" value="Genomic_DNA"/>
</dbReference>
<dbReference type="Proteomes" id="UP001242480">
    <property type="component" value="Unassembled WGS sequence"/>
</dbReference>
<proteinExistence type="inferred from homology"/>
<evidence type="ECO:0000259" key="8">
    <source>
        <dbReference type="PROSITE" id="PS50928"/>
    </source>
</evidence>
<keyword evidence="6 7" id="KW-0472">Membrane</keyword>
<keyword evidence="9" id="KW-0762">Sugar transport</keyword>
<feature type="transmembrane region" description="Helical" evidence="7">
    <location>
        <begin position="234"/>
        <end position="256"/>
    </location>
</feature>
<sequence>MTAATTAPAHLQGWRRRSRHALRRAYAPLIGYALLAPLVLWMLVVLVYPIGNLLALSLTDTRIVGAPSAFVGLDNYQATLLSARFWSAVQRSIVWLLGNVVLGTVVAFAAALLLRQSWRPAQQARVWILLPWVIPTVAVAVIWQWMLNANYGVINFVLTALDVIAAPLNVFGSKELTMAGTIIANTWHWFPLSAVVIFGAMQNIPQELYEAARLDGASAWAQFRFITLPATAKTMFALGLVGGLWTLNVFDTIYLVTRGGPADATLTLPVLIYETAFKGLRIGQAAAMSVVAIGLLAALATAYARLMAPKE</sequence>
<protein>
    <submittedName>
        <fullName evidence="9">Multiple sugar transport system permease protein</fullName>
    </submittedName>
</protein>
<organism evidence="9 10">
    <name type="scientific">Labrys wisconsinensis</name>
    <dbReference type="NCBI Taxonomy" id="425677"/>
    <lineage>
        <taxon>Bacteria</taxon>
        <taxon>Pseudomonadati</taxon>
        <taxon>Pseudomonadota</taxon>
        <taxon>Alphaproteobacteria</taxon>
        <taxon>Hyphomicrobiales</taxon>
        <taxon>Xanthobacteraceae</taxon>
        <taxon>Labrys</taxon>
    </lineage>
</organism>
<keyword evidence="5 7" id="KW-1133">Transmembrane helix</keyword>
<keyword evidence="2 7" id="KW-0813">Transport</keyword>
<evidence type="ECO:0000256" key="2">
    <source>
        <dbReference type="ARBA" id="ARBA00022448"/>
    </source>
</evidence>
<comment type="caution">
    <text evidence="9">The sequence shown here is derived from an EMBL/GenBank/DDBJ whole genome shotgun (WGS) entry which is preliminary data.</text>
</comment>
<dbReference type="PROSITE" id="PS50928">
    <property type="entry name" value="ABC_TM1"/>
    <property type="match status" value="1"/>
</dbReference>
<feature type="transmembrane region" description="Helical" evidence="7">
    <location>
        <begin position="152"/>
        <end position="171"/>
    </location>
</feature>
<evidence type="ECO:0000313" key="10">
    <source>
        <dbReference type="Proteomes" id="UP001242480"/>
    </source>
</evidence>
<evidence type="ECO:0000256" key="7">
    <source>
        <dbReference type="RuleBase" id="RU363032"/>
    </source>
</evidence>
<gene>
    <name evidence="9" type="ORF">QO011_008349</name>
</gene>
<dbReference type="InterPro" id="IPR035906">
    <property type="entry name" value="MetI-like_sf"/>
</dbReference>
<dbReference type="Gene3D" id="1.10.3720.10">
    <property type="entry name" value="MetI-like"/>
    <property type="match status" value="1"/>
</dbReference>
<evidence type="ECO:0000256" key="6">
    <source>
        <dbReference type="ARBA" id="ARBA00023136"/>
    </source>
</evidence>
<dbReference type="PANTHER" id="PTHR43005:SF1">
    <property type="entry name" value="SPERMIDINE_PUTRESCINE TRANSPORT SYSTEM PERMEASE PROTEIN"/>
    <property type="match status" value="1"/>
</dbReference>
<feature type="domain" description="ABC transmembrane type-1" evidence="8">
    <location>
        <begin position="89"/>
        <end position="301"/>
    </location>
</feature>
<evidence type="ECO:0000256" key="4">
    <source>
        <dbReference type="ARBA" id="ARBA00022692"/>
    </source>
</evidence>
<feature type="transmembrane region" description="Helical" evidence="7">
    <location>
        <begin position="93"/>
        <end position="114"/>
    </location>
</feature>
<feature type="transmembrane region" description="Helical" evidence="7">
    <location>
        <begin position="285"/>
        <end position="306"/>
    </location>
</feature>
<evidence type="ECO:0000256" key="1">
    <source>
        <dbReference type="ARBA" id="ARBA00004651"/>
    </source>
</evidence>
<dbReference type="SUPFAM" id="SSF161098">
    <property type="entry name" value="MetI-like"/>
    <property type="match status" value="1"/>
</dbReference>
<dbReference type="PANTHER" id="PTHR43005">
    <property type="entry name" value="BLR7065 PROTEIN"/>
    <property type="match status" value="1"/>
</dbReference>
<evidence type="ECO:0000313" key="9">
    <source>
        <dbReference type="EMBL" id="MDQ0475306.1"/>
    </source>
</evidence>
<accession>A0ABU0JP88</accession>
<name>A0ABU0JP88_9HYPH</name>
<keyword evidence="4 7" id="KW-0812">Transmembrane</keyword>